<dbReference type="GO" id="GO:0043190">
    <property type="term" value="C:ATP-binding cassette (ABC) transporter complex"/>
    <property type="evidence" value="ECO:0007669"/>
    <property type="project" value="InterPro"/>
</dbReference>
<dbReference type="InterPro" id="IPR030678">
    <property type="entry name" value="Peptide/Ni-bd"/>
</dbReference>
<evidence type="ECO:0000256" key="2">
    <source>
        <dbReference type="ARBA" id="ARBA00005695"/>
    </source>
</evidence>
<dbReference type="OrthoDB" id="9803988at2"/>
<dbReference type="PANTHER" id="PTHR30290:SF64">
    <property type="entry name" value="ABC TRANSPORTER PERIPLASMIC BINDING PROTEIN"/>
    <property type="match status" value="1"/>
</dbReference>
<dbReference type="Proteomes" id="UP000252631">
    <property type="component" value="Unassembled WGS sequence"/>
</dbReference>
<dbReference type="PANTHER" id="PTHR30290">
    <property type="entry name" value="PERIPLASMIC BINDING COMPONENT OF ABC TRANSPORTER"/>
    <property type="match status" value="1"/>
</dbReference>
<organism evidence="6 7">
    <name type="scientific">Rhodopseudomonas pentothenatexigens</name>
    <dbReference type="NCBI Taxonomy" id="999699"/>
    <lineage>
        <taxon>Bacteria</taxon>
        <taxon>Pseudomonadati</taxon>
        <taxon>Pseudomonadota</taxon>
        <taxon>Alphaproteobacteria</taxon>
        <taxon>Hyphomicrobiales</taxon>
        <taxon>Nitrobacteraceae</taxon>
        <taxon>Rhodopseudomonas</taxon>
    </lineage>
</organism>
<dbReference type="Gene3D" id="3.40.190.10">
    <property type="entry name" value="Periplasmic binding protein-like II"/>
    <property type="match status" value="1"/>
</dbReference>
<evidence type="ECO:0000313" key="7">
    <source>
        <dbReference type="Proteomes" id="UP000252631"/>
    </source>
</evidence>
<dbReference type="InterPro" id="IPR000914">
    <property type="entry name" value="SBP_5_dom"/>
</dbReference>
<dbReference type="GO" id="GO:0015833">
    <property type="term" value="P:peptide transport"/>
    <property type="evidence" value="ECO:0007669"/>
    <property type="project" value="TreeGrafter"/>
</dbReference>
<dbReference type="GO" id="GO:1904680">
    <property type="term" value="F:peptide transmembrane transporter activity"/>
    <property type="evidence" value="ECO:0007669"/>
    <property type="project" value="TreeGrafter"/>
</dbReference>
<dbReference type="EMBL" id="QRDT01000016">
    <property type="protein sequence ID" value="RED30603.1"/>
    <property type="molecule type" value="Genomic_DNA"/>
</dbReference>
<name>A0A336JUV8_9BRAD</name>
<protein>
    <submittedName>
        <fullName evidence="6">Microcin C transport system substrate-binding protein</fullName>
    </submittedName>
</protein>
<dbReference type="Proteomes" id="UP000256343">
    <property type="component" value="Unassembled WGS sequence"/>
</dbReference>
<keyword evidence="8" id="KW-1185">Reference proteome</keyword>
<comment type="subcellular location">
    <subcellularLocation>
        <location evidence="1">Periplasm</location>
    </subcellularLocation>
</comment>
<dbReference type="RefSeq" id="WP_114359243.1">
    <property type="nucleotide sequence ID" value="NZ_QRDT01000016.1"/>
</dbReference>
<feature type="domain" description="Solute-binding protein family 5" evidence="4">
    <location>
        <begin position="119"/>
        <end position="522"/>
    </location>
</feature>
<dbReference type="SUPFAM" id="SSF53850">
    <property type="entry name" value="Periplasmic binding protein-like II"/>
    <property type="match status" value="1"/>
</dbReference>
<reference evidence="6 7" key="1">
    <citation type="submission" date="2017-08" db="EMBL/GenBank/DDBJ databases">
        <authorList>
            <person name="de Groot N.N."/>
        </authorList>
    </citation>
    <scope>NUCLEOTIDE SEQUENCE [LARGE SCALE GENOMIC DNA]</scope>
    <source>
        <strain evidence="6 7">JA575</strain>
    </source>
</reference>
<dbReference type="GO" id="GO:0042884">
    <property type="term" value="P:microcin transport"/>
    <property type="evidence" value="ECO:0007669"/>
    <property type="project" value="TreeGrafter"/>
</dbReference>
<proteinExistence type="inferred from homology"/>
<dbReference type="CDD" id="cd08497">
    <property type="entry name" value="MbnE-like"/>
    <property type="match status" value="1"/>
</dbReference>
<evidence type="ECO:0000259" key="4">
    <source>
        <dbReference type="Pfam" id="PF00496"/>
    </source>
</evidence>
<dbReference type="InterPro" id="IPR039424">
    <property type="entry name" value="SBP_5"/>
</dbReference>
<evidence type="ECO:0000256" key="1">
    <source>
        <dbReference type="ARBA" id="ARBA00004418"/>
    </source>
</evidence>
<dbReference type="PIRSF" id="PIRSF002741">
    <property type="entry name" value="MppA"/>
    <property type="match status" value="1"/>
</dbReference>
<comment type="similarity">
    <text evidence="2">Belongs to the bacterial solute-binding protein 5 family.</text>
</comment>
<accession>A0A336JUV8</accession>
<dbReference type="AlphaFoldDB" id="A0A336JUV8"/>
<gene>
    <name evidence="5" type="ORF">BJ125_116111</name>
    <name evidence="6" type="ORF">SAMN05892882_116111</name>
</gene>
<dbReference type="Gene3D" id="3.10.105.10">
    <property type="entry name" value="Dipeptide-binding Protein, Domain 3"/>
    <property type="match status" value="1"/>
</dbReference>
<dbReference type="GO" id="GO:0030288">
    <property type="term" value="C:outer membrane-bounded periplasmic space"/>
    <property type="evidence" value="ECO:0007669"/>
    <property type="project" value="TreeGrafter"/>
</dbReference>
<evidence type="ECO:0000256" key="3">
    <source>
        <dbReference type="ARBA" id="ARBA00022729"/>
    </source>
</evidence>
<dbReference type="Pfam" id="PF00496">
    <property type="entry name" value="SBP_bac_5"/>
    <property type="match status" value="1"/>
</dbReference>
<sequence length="621" mass="68885">MMLLNRRDVLGLGVGALAASQFKTAAAAEGETIAHGMSAFGDLKYPAGFAHFDYVDPRAPKGGLFSTIPSVRAFNQSFLTFNSLNAYILKGDGAQGMGLTFATLMARAGDEPDAMYGFAASQVAISSDGLTYRFTMRPEARFHDGSKLTARDAAFSLNILKAKGHPLITQQLRDFIEAEATDDSTLIVTFKPKRGRDVPLFVAVLPLFSEAYYAKQPFDESTMEVPLGSGPYKVGRLESGRYIEFDRVKDWWGAKLPVNIGANNFDTVRFEFYRDRDVAFEGFTGRSYLFREEFTSRIWNTRYDFPAIHDGRVKREILPDETPSGAQGWFINTRRDKFKDSRVRQALGCAFDFEWTNKTIMYGTYARTVSPFQNSDLMAVGPPSPEELALLEPFRGKVPDEVFGEPFVPPVSDGSGQDRALLRQGAQLLNAAGFPIKNGKRLTPSGEPFRVEFLLDEPSFQPHHMPFIKNLGTLGIEASLRQVDPVQLRARRDDFDFDLAIERYSFSTVPGDALRNFFSSQAAATKGSNNLSGIADPAIDALIDAVIAADSRDKLVIAARALDRLIRAGRYWVPQWYSASHRLAYWDVFGHPSKLPKYAGVGVPELWWAKDAAAAADGRKT</sequence>
<keyword evidence="3" id="KW-0732">Signal</keyword>
<evidence type="ECO:0000313" key="6">
    <source>
        <dbReference type="EMBL" id="SSW92136.1"/>
    </source>
</evidence>
<dbReference type="EMBL" id="UFQQ01000016">
    <property type="protein sequence ID" value="SSW92136.1"/>
    <property type="molecule type" value="Genomic_DNA"/>
</dbReference>
<evidence type="ECO:0000313" key="8">
    <source>
        <dbReference type="Proteomes" id="UP000256343"/>
    </source>
</evidence>
<evidence type="ECO:0000313" key="5">
    <source>
        <dbReference type="EMBL" id="RED30603.1"/>
    </source>
</evidence>
<reference evidence="5 8" key="2">
    <citation type="submission" date="2018-07" db="EMBL/GenBank/DDBJ databases">
        <title>Genomic Encyclopedia of Archaeal and Bacterial Type Strains, Phase II (KMG-II): from individual species to whole genera.</title>
        <authorList>
            <person name="Goeker M."/>
        </authorList>
    </citation>
    <scope>NUCLEOTIDE SEQUENCE [LARGE SCALE GENOMIC DNA]</scope>
    <source>
        <strain evidence="5 8">JA575</strain>
    </source>
</reference>